<gene>
    <name evidence="2" type="ORF">PAECIP111892_00162</name>
</gene>
<proteinExistence type="predicted"/>
<feature type="transmembrane region" description="Helical" evidence="1">
    <location>
        <begin position="96"/>
        <end position="115"/>
    </location>
</feature>
<keyword evidence="1" id="KW-0812">Transmembrane</keyword>
<keyword evidence="1" id="KW-0472">Membrane</keyword>
<keyword evidence="3" id="KW-1185">Reference proteome</keyword>
<evidence type="ECO:0000313" key="2">
    <source>
        <dbReference type="EMBL" id="CAH1190412.1"/>
    </source>
</evidence>
<keyword evidence="1" id="KW-1133">Transmembrane helix</keyword>
<reference evidence="2" key="1">
    <citation type="submission" date="2022-01" db="EMBL/GenBank/DDBJ databases">
        <authorList>
            <person name="Criscuolo A."/>
        </authorList>
    </citation>
    <scope>NUCLEOTIDE SEQUENCE</scope>
    <source>
        <strain evidence="2">CIP111892</strain>
    </source>
</reference>
<feature type="transmembrane region" description="Helical" evidence="1">
    <location>
        <begin position="64"/>
        <end position="84"/>
    </location>
</feature>
<feature type="transmembrane region" description="Helical" evidence="1">
    <location>
        <begin position="182"/>
        <end position="203"/>
    </location>
</feature>
<sequence length="215" mass="24409">MQFYNTVVLYKSGCYNFTYLTHIIRLQGWIMNLVAWAIVTCEILFWVVIIAGLTARYIFKRKKLGLLFLAMTPVLDLILLVIAGTDLAKGASATTAHALAAIYISVSIVFGKSMISWADERFRYYVTKQGPLPLKRYGMEHAVHYFKSWLKHVLAYLLGAGILYGLITWINDPARTEALQNIITIWSVVVAIDLLISGSYFLWPRKAKNPVTRDL</sequence>
<dbReference type="EMBL" id="CAKMMG010000001">
    <property type="protein sequence ID" value="CAH1190412.1"/>
    <property type="molecule type" value="Genomic_DNA"/>
</dbReference>
<accession>A0ABM9BM96</accession>
<organism evidence="2 3">
    <name type="scientific">Paenibacillus auburnensis</name>
    <dbReference type="NCBI Taxonomy" id="2905649"/>
    <lineage>
        <taxon>Bacteria</taxon>
        <taxon>Bacillati</taxon>
        <taxon>Bacillota</taxon>
        <taxon>Bacilli</taxon>
        <taxon>Bacillales</taxon>
        <taxon>Paenibacillaceae</taxon>
        <taxon>Paenibacillus</taxon>
    </lineage>
</organism>
<comment type="caution">
    <text evidence="2">The sequence shown here is derived from an EMBL/GenBank/DDBJ whole genome shotgun (WGS) entry which is preliminary data.</text>
</comment>
<name>A0ABM9BM96_9BACL</name>
<dbReference type="Proteomes" id="UP000838324">
    <property type="component" value="Unassembled WGS sequence"/>
</dbReference>
<evidence type="ECO:0000313" key="3">
    <source>
        <dbReference type="Proteomes" id="UP000838324"/>
    </source>
</evidence>
<evidence type="ECO:0000256" key="1">
    <source>
        <dbReference type="SAM" id="Phobius"/>
    </source>
</evidence>
<protein>
    <submittedName>
        <fullName evidence="2">Uncharacterized protein</fullName>
    </submittedName>
</protein>
<feature type="transmembrane region" description="Helical" evidence="1">
    <location>
        <begin position="29"/>
        <end position="52"/>
    </location>
</feature>
<feature type="transmembrane region" description="Helical" evidence="1">
    <location>
        <begin position="153"/>
        <end position="170"/>
    </location>
</feature>